<proteinExistence type="predicted"/>
<feature type="compositionally biased region" description="Low complexity" evidence="1">
    <location>
        <begin position="184"/>
        <end position="206"/>
    </location>
</feature>
<keyword evidence="2" id="KW-1133">Transmembrane helix</keyword>
<feature type="region of interest" description="Disordered" evidence="1">
    <location>
        <begin position="109"/>
        <end position="131"/>
    </location>
</feature>
<accession>A0A9Q6EKH7</accession>
<feature type="transmembrane region" description="Helical" evidence="2">
    <location>
        <begin position="78"/>
        <end position="98"/>
    </location>
</feature>
<keyword evidence="2" id="KW-0812">Transmembrane</keyword>
<feature type="compositionally biased region" description="Polar residues" evidence="1">
    <location>
        <begin position="207"/>
        <end position="227"/>
    </location>
</feature>
<dbReference type="GeneID" id="57092711"/>
<organism evidence="3 4">
    <name type="scientific">Nostoc linckia z8</name>
    <dbReference type="NCBI Taxonomy" id="1628746"/>
    <lineage>
        <taxon>Bacteria</taxon>
        <taxon>Bacillati</taxon>
        <taxon>Cyanobacteriota</taxon>
        <taxon>Cyanophyceae</taxon>
        <taxon>Nostocales</taxon>
        <taxon>Nostocaceae</taxon>
        <taxon>Nostoc</taxon>
    </lineage>
</organism>
<evidence type="ECO:0000313" key="4">
    <source>
        <dbReference type="Proteomes" id="UP000222310"/>
    </source>
</evidence>
<feature type="compositionally biased region" description="Low complexity" evidence="1">
    <location>
        <begin position="228"/>
        <end position="241"/>
    </location>
</feature>
<sequence length="241" mass="25562">MSIPNEREIKNSEVRQETYTGTNGNTHTHLTRTTETVNNNATNPNSYQNGYVQGRNAERRYQEVNLAERDDNNTSNGLLMGIIITSLAGLIVGGLWYFNQANNAAVDNSAPVTTPAPSNSTATPTESPQPQTTIIERTREVPVPVPVPQQQAVPPSAPPQPDINITVPPQQTAPSGTQPTPNATQGQTTSPSTNTPTSQNDSSTNTATPDTQGDNSKVTTPQGIEQPNTTSNSSSTGNSAQ</sequence>
<feature type="compositionally biased region" description="Polar residues" evidence="1">
    <location>
        <begin position="167"/>
        <end position="183"/>
    </location>
</feature>
<comment type="caution">
    <text evidence="3">The sequence shown here is derived from an EMBL/GenBank/DDBJ whole genome shotgun (WGS) entry which is preliminary data.</text>
</comment>
<dbReference type="RefSeq" id="WP_099069434.1">
    <property type="nucleotide sequence ID" value="NZ_LAHD01000049.1"/>
</dbReference>
<name>A0A9Q6EKH7_NOSLI</name>
<feature type="compositionally biased region" description="Low complexity" evidence="1">
    <location>
        <begin position="109"/>
        <end position="128"/>
    </location>
</feature>
<dbReference type="EMBL" id="LAHD01000049">
    <property type="protein sequence ID" value="PHK02703.1"/>
    <property type="molecule type" value="Genomic_DNA"/>
</dbReference>
<evidence type="ECO:0000256" key="2">
    <source>
        <dbReference type="SAM" id="Phobius"/>
    </source>
</evidence>
<gene>
    <name evidence="3" type="ORF">VF08_17930</name>
</gene>
<dbReference type="Proteomes" id="UP000222310">
    <property type="component" value="Unassembled WGS sequence"/>
</dbReference>
<keyword evidence="2" id="KW-0472">Membrane</keyword>
<reference evidence="3 4" key="1">
    <citation type="submission" date="2015-02" db="EMBL/GenBank/DDBJ databases">
        <title>Nostoc linckia genome annotation.</title>
        <authorList>
            <person name="Zhou Z."/>
        </authorList>
    </citation>
    <scope>NUCLEOTIDE SEQUENCE [LARGE SCALE GENOMIC DNA]</scope>
    <source>
        <strain evidence="4">z8</strain>
    </source>
</reference>
<evidence type="ECO:0000256" key="1">
    <source>
        <dbReference type="SAM" id="MobiDB-lite"/>
    </source>
</evidence>
<feature type="region of interest" description="Disordered" evidence="1">
    <location>
        <begin position="147"/>
        <end position="241"/>
    </location>
</feature>
<evidence type="ECO:0000313" key="3">
    <source>
        <dbReference type="EMBL" id="PHK02703.1"/>
    </source>
</evidence>
<dbReference type="AlphaFoldDB" id="A0A9Q6EKH7"/>
<protein>
    <submittedName>
        <fullName evidence="3">Uncharacterized protein</fullName>
    </submittedName>
</protein>